<organism evidence="1 2">
    <name type="scientific">Selenomonas ruminantium</name>
    <dbReference type="NCBI Taxonomy" id="971"/>
    <lineage>
        <taxon>Bacteria</taxon>
        <taxon>Bacillati</taxon>
        <taxon>Bacillota</taxon>
        <taxon>Negativicutes</taxon>
        <taxon>Selenomonadales</taxon>
        <taxon>Selenomonadaceae</taxon>
        <taxon>Selenomonas</taxon>
    </lineage>
</organism>
<gene>
    <name evidence="1" type="ORF">SAMN05216366_103150</name>
</gene>
<protein>
    <submittedName>
        <fullName evidence="1">Uncharacterized protein</fullName>
    </submittedName>
</protein>
<evidence type="ECO:0000313" key="1">
    <source>
        <dbReference type="EMBL" id="SDO94522.1"/>
    </source>
</evidence>
<proteinExistence type="predicted"/>
<sequence>MDKVGIKTTLREGLTEQTGKAMAEAEDLLEELFGQYNVPEKKQEKVVAALRAYVDGVHADGYGVGLSAGAELGDIRGYKKAMEEAEDAAAEMIVTAIMKK</sequence>
<dbReference type="EMBL" id="FNJQ01000003">
    <property type="protein sequence ID" value="SDO94522.1"/>
    <property type="molecule type" value="Genomic_DNA"/>
</dbReference>
<dbReference type="Proteomes" id="UP000182412">
    <property type="component" value="Unassembled WGS sequence"/>
</dbReference>
<reference evidence="1 2" key="1">
    <citation type="submission" date="2016-10" db="EMBL/GenBank/DDBJ databases">
        <authorList>
            <person name="de Groot N.N."/>
        </authorList>
    </citation>
    <scope>NUCLEOTIDE SEQUENCE [LARGE SCALE GENOMIC DNA]</scope>
    <source>
        <strain evidence="1 2">S137</strain>
    </source>
</reference>
<evidence type="ECO:0000313" key="2">
    <source>
        <dbReference type="Proteomes" id="UP000182412"/>
    </source>
</evidence>
<name>A0A1H0NP31_SELRU</name>
<dbReference type="OrthoDB" id="9991154at2"/>
<dbReference type="RefSeq" id="WP_074571348.1">
    <property type="nucleotide sequence ID" value="NZ_FNJQ01000003.1"/>
</dbReference>
<dbReference type="AlphaFoldDB" id="A0A1H0NP31"/>
<accession>A0A1H0NP31</accession>